<dbReference type="SUPFAM" id="SSF50118">
    <property type="entry name" value="Cell growth inhibitor/plasmid maintenance toxic component"/>
    <property type="match status" value="1"/>
</dbReference>
<proteinExistence type="predicted"/>
<organism evidence="1 2">
    <name type="scientific">Brevundimonas goettingensis</name>
    <dbReference type="NCBI Taxonomy" id="2774190"/>
    <lineage>
        <taxon>Bacteria</taxon>
        <taxon>Pseudomonadati</taxon>
        <taxon>Pseudomonadota</taxon>
        <taxon>Alphaproteobacteria</taxon>
        <taxon>Caulobacterales</taxon>
        <taxon>Caulobacteraceae</taxon>
        <taxon>Brevundimonas</taxon>
    </lineage>
</organism>
<keyword evidence="2" id="KW-1185">Reference proteome</keyword>
<evidence type="ECO:0000313" key="2">
    <source>
        <dbReference type="Proteomes" id="UP000663918"/>
    </source>
</evidence>
<dbReference type="RefSeq" id="WP_207931977.1">
    <property type="nucleotide sequence ID" value="NZ_CP062222.1"/>
</dbReference>
<dbReference type="Gene3D" id="2.30.30.110">
    <property type="match status" value="1"/>
</dbReference>
<evidence type="ECO:0000313" key="1">
    <source>
        <dbReference type="EMBL" id="QTC92697.1"/>
    </source>
</evidence>
<accession>A0A975GWK0</accession>
<dbReference type="EMBL" id="CP062222">
    <property type="protein sequence ID" value="QTC92697.1"/>
    <property type="molecule type" value="Genomic_DNA"/>
</dbReference>
<dbReference type="KEGG" id="bgoe:IFJ75_07505"/>
<reference evidence="1" key="1">
    <citation type="submission" date="2020-09" db="EMBL/GenBank/DDBJ databases">
        <title>Brevundimonas sp. LVF2 isolated from a puddle in Goettingen, Germany.</title>
        <authorList>
            <person name="Friedrich I."/>
            <person name="Klassen A."/>
            <person name="Hannes N."/>
            <person name="Schneider D."/>
            <person name="Hertel R."/>
            <person name="Daniel R."/>
        </authorList>
    </citation>
    <scope>NUCLEOTIDE SEQUENCE</scope>
    <source>
        <strain evidence="1">LVF2</strain>
    </source>
</reference>
<dbReference type="AlphaFoldDB" id="A0A975GWK0"/>
<dbReference type="GO" id="GO:0003677">
    <property type="term" value="F:DNA binding"/>
    <property type="evidence" value="ECO:0007669"/>
    <property type="project" value="InterPro"/>
</dbReference>
<name>A0A975GWK0_9CAUL</name>
<dbReference type="Proteomes" id="UP000663918">
    <property type="component" value="Chromosome"/>
</dbReference>
<dbReference type="InterPro" id="IPR011067">
    <property type="entry name" value="Plasmid_toxin/cell-grow_inhib"/>
</dbReference>
<dbReference type="Pfam" id="PF02452">
    <property type="entry name" value="PemK_toxin"/>
    <property type="match status" value="1"/>
</dbReference>
<sequence length="111" mass="12186">MATFKAADIVKVPFPYTDRDVRQRRPALVVSKGSVGGPDLYWVVMITSAEHRSWSGDVLLDDRYREAGLPAPSLIRTSKIATVEANRMEPLGKLPSDLMAGVAAEIATFLR</sequence>
<protein>
    <submittedName>
        <fullName evidence="1">Type II toxin-antitoxin system PemK/MazF family toxin</fullName>
    </submittedName>
</protein>
<dbReference type="InterPro" id="IPR003477">
    <property type="entry name" value="PemK-like"/>
</dbReference>
<gene>
    <name evidence="1" type="ORF">IFJ75_07505</name>
</gene>